<dbReference type="SUPFAM" id="SSF51569">
    <property type="entry name" value="Aldolase"/>
    <property type="match status" value="1"/>
</dbReference>
<dbReference type="RefSeq" id="WP_202751083.1">
    <property type="nucleotide sequence ID" value="NZ_JAESWC010000018.1"/>
</dbReference>
<dbReference type="PANTHER" id="PTHR43699">
    <property type="entry name" value="3-DEHYDROQUINATE DEHYDRATASE"/>
    <property type="match status" value="1"/>
</dbReference>
<evidence type="ECO:0000256" key="1">
    <source>
        <dbReference type="ARBA" id="ARBA00001864"/>
    </source>
</evidence>
<sequence length="254" mass="28504">MSKIVNVKNTVIGEGMPKICVSMVSETISDLIVEAEFLKEQRIDIVEWRVDFFNDSLKRDKVKEALIEISKVLGDKPLIFTLRTSKEGGKKDIDTKYYMEINREVIETKLIDIVDIELFNDEKDVKKLIDEAHKNNIFVIVSNHDFYKTPSKEEIINRLIKAYKLGADIPKIAVMPNTAEDVITLIDASRIAKEKYIDAPIIAISMSGKGVISRLSGELFGSAVTFGATNNSSAPGQVQVETLREIIELLHSSM</sequence>
<keyword evidence="4" id="KW-0028">Amino-acid biosynthesis</keyword>
<keyword evidence="3 4" id="KW-0704">Schiff base</keyword>
<feature type="active site" description="Schiff-base intermediate with substrate" evidence="4">
    <location>
        <position position="171"/>
    </location>
</feature>
<dbReference type="EMBL" id="JAESWC010000018">
    <property type="protein sequence ID" value="MBL4938361.1"/>
    <property type="molecule type" value="Genomic_DNA"/>
</dbReference>
<reference evidence="5 6" key="1">
    <citation type="submission" date="2021-01" db="EMBL/GenBank/DDBJ databases">
        <title>Genome public.</title>
        <authorList>
            <person name="Liu C."/>
            <person name="Sun Q."/>
        </authorList>
    </citation>
    <scope>NUCLEOTIDE SEQUENCE [LARGE SCALE GENOMIC DNA]</scope>
    <source>
        <strain evidence="5 6">YIM B02515</strain>
    </source>
</reference>
<dbReference type="HAMAP" id="MF_00214">
    <property type="entry name" value="AroD"/>
    <property type="match status" value="1"/>
</dbReference>
<dbReference type="Proteomes" id="UP000632377">
    <property type="component" value="Unassembled WGS sequence"/>
</dbReference>
<evidence type="ECO:0000313" key="6">
    <source>
        <dbReference type="Proteomes" id="UP000632377"/>
    </source>
</evidence>
<keyword evidence="4" id="KW-0057">Aromatic amino acid biosynthesis</keyword>
<comment type="caution">
    <text evidence="5">The sequence shown here is derived from an EMBL/GenBank/DDBJ whole genome shotgun (WGS) entry which is preliminary data.</text>
</comment>
<dbReference type="Pfam" id="PF01487">
    <property type="entry name" value="DHquinase_I"/>
    <property type="match status" value="1"/>
</dbReference>
<comment type="function">
    <text evidence="4">Involved in the third step of the chorismate pathway, which leads to the biosynthesis of aromatic amino acids. Catalyzes the cis-dehydration of 3-dehydroquinate (DHQ) and introduces the first double bond of the aromatic ring to yield 3-dehydroshikimate.</text>
</comment>
<evidence type="ECO:0000256" key="4">
    <source>
        <dbReference type="HAMAP-Rule" id="MF_00214"/>
    </source>
</evidence>
<dbReference type="InterPro" id="IPR013785">
    <property type="entry name" value="Aldolase_TIM"/>
</dbReference>
<comment type="catalytic activity">
    <reaction evidence="1 4">
        <text>3-dehydroquinate = 3-dehydroshikimate + H2O</text>
        <dbReference type="Rhea" id="RHEA:21096"/>
        <dbReference type="ChEBI" id="CHEBI:15377"/>
        <dbReference type="ChEBI" id="CHEBI:16630"/>
        <dbReference type="ChEBI" id="CHEBI:32364"/>
        <dbReference type="EC" id="4.2.1.10"/>
    </reaction>
</comment>
<feature type="binding site" evidence="4">
    <location>
        <position position="83"/>
    </location>
    <ligand>
        <name>3-dehydroquinate</name>
        <dbReference type="ChEBI" id="CHEBI:32364"/>
    </ligand>
</feature>
<dbReference type="NCBIfam" id="TIGR01093">
    <property type="entry name" value="aroD"/>
    <property type="match status" value="1"/>
</dbReference>
<comment type="similarity">
    <text evidence="4">Belongs to the type-I 3-dehydroquinase family.</text>
</comment>
<evidence type="ECO:0000256" key="2">
    <source>
        <dbReference type="ARBA" id="ARBA00023239"/>
    </source>
</evidence>
<comment type="subunit">
    <text evidence="4">Homodimer.</text>
</comment>
<dbReference type="InterPro" id="IPR018508">
    <property type="entry name" value="3-dehydroquinate_DH_AS"/>
</dbReference>
<feature type="binding site" evidence="4">
    <location>
        <position position="22"/>
    </location>
    <ligand>
        <name>3-dehydroquinate</name>
        <dbReference type="ChEBI" id="CHEBI:32364"/>
    </ligand>
</feature>
<dbReference type="Gene3D" id="3.20.20.70">
    <property type="entry name" value="Aldolase class I"/>
    <property type="match status" value="1"/>
</dbReference>
<name>A0ABS1TIC9_9CLOT</name>
<keyword evidence="6" id="KW-1185">Reference proteome</keyword>
<gene>
    <name evidence="4" type="primary">aroD</name>
    <name evidence="5" type="ORF">JK636_21850</name>
</gene>
<dbReference type="GO" id="GO:0003855">
    <property type="term" value="F:3-dehydroquinate dehydratase activity"/>
    <property type="evidence" value="ECO:0007669"/>
    <property type="project" value="UniProtKB-EC"/>
</dbReference>
<accession>A0ABS1TIC9</accession>
<feature type="active site" description="Proton donor/acceptor" evidence="4">
    <location>
        <position position="144"/>
    </location>
</feature>
<keyword evidence="2 4" id="KW-0456">Lyase</keyword>
<dbReference type="CDD" id="cd00502">
    <property type="entry name" value="DHQase_I"/>
    <property type="match status" value="1"/>
</dbReference>
<feature type="binding site" evidence="4">
    <location>
        <position position="233"/>
    </location>
    <ligand>
        <name>3-dehydroquinate</name>
        <dbReference type="ChEBI" id="CHEBI:32364"/>
    </ligand>
</feature>
<evidence type="ECO:0000256" key="3">
    <source>
        <dbReference type="ARBA" id="ARBA00023270"/>
    </source>
</evidence>
<dbReference type="InterPro" id="IPR050146">
    <property type="entry name" value="Type-I_3-dehydroquinase"/>
</dbReference>
<dbReference type="PROSITE" id="PS01028">
    <property type="entry name" value="DEHYDROQUINASE_I"/>
    <property type="match status" value="1"/>
</dbReference>
<proteinExistence type="inferred from homology"/>
<dbReference type="InterPro" id="IPR001381">
    <property type="entry name" value="DHquinase_I"/>
</dbReference>
<feature type="binding site" evidence="4">
    <location>
        <position position="214"/>
    </location>
    <ligand>
        <name>3-dehydroquinate</name>
        <dbReference type="ChEBI" id="CHEBI:32364"/>
    </ligand>
</feature>
<evidence type="ECO:0000313" key="5">
    <source>
        <dbReference type="EMBL" id="MBL4938361.1"/>
    </source>
</evidence>
<dbReference type="PANTHER" id="PTHR43699:SF1">
    <property type="entry name" value="3-DEHYDROQUINATE DEHYDRATASE"/>
    <property type="match status" value="1"/>
</dbReference>
<dbReference type="EC" id="4.2.1.10" evidence="4"/>
<feature type="binding site" evidence="4">
    <location>
        <position position="237"/>
    </location>
    <ligand>
        <name>3-dehydroquinate</name>
        <dbReference type="ChEBI" id="CHEBI:32364"/>
    </ligand>
</feature>
<organism evidence="5 6">
    <name type="scientific">Clostridium rhizosphaerae</name>
    <dbReference type="NCBI Taxonomy" id="2803861"/>
    <lineage>
        <taxon>Bacteria</taxon>
        <taxon>Bacillati</taxon>
        <taxon>Bacillota</taxon>
        <taxon>Clostridia</taxon>
        <taxon>Eubacteriales</taxon>
        <taxon>Clostridiaceae</taxon>
        <taxon>Clostridium</taxon>
    </lineage>
</organism>
<comment type="pathway">
    <text evidence="4">Metabolic intermediate biosynthesis; chorismate biosynthesis; chorismate from D-erythrose 4-phosphate and phosphoenolpyruvate: step 3/7.</text>
</comment>
<feature type="binding site" evidence="4">
    <location>
        <begin position="47"/>
        <end position="49"/>
    </location>
    <ligand>
        <name>3-dehydroquinate</name>
        <dbReference type="ChEBI" id="CHEBI:32364"/>
    </ligand>
</feature>
<protein>
    <recommendedName>
        <fullName evidence="4">3-dehydroquinate dehydratase</fullName>
        <shortName evidence="4">3-dehydroquinase</shortName>
        <ecNumber evidence="4">4.2.1.10</ecNumber>
    </recommendedName>
    <alternativeName>
        <fullName evidence="4">Type I DHQase</fullName>
    </alternativeName>
    <alternativeName>
        <fullName evidence="4">Type I dehydroquinase</fullName>
        <shortName evidence="4">DHQ1</shortName>
    </alternativeName>
</protein>